<organism evidence="1 2">
    <name type="scientific">Dietzia maris</name>
    <dbReference type="NCBI Taxonomy" id="37915"/>
    <lineage>
        <taxon>Bacteria</taxon>
        <taxon>Bacillati</taxon>
        <taxon>Actinomycetota</taxon>
        <taxon>Actinomycetes</taxon>
        <taxon>Mycobacteriales</taxon>
        <taxon>Dietziaceae</taxon>
        <taxon>Dietzia</taxon>
    </lineage>
</organism>
<dbReference type="EMBL" id="JAWLKJ010000001">
    <property type="protein sequence ID" value="MDV6298752.1"/>
    <property type="molecule type" value="Genomic_DNA"/>
</dbReference>
<dbReference type="RefSeq" id="WP_317469136.1">
    <property type="nucleotide sequence ID" value="NZ_JAWLKJ010000001.1"/>
</dbReference>
<dbReference type="Proteomes" id="UP001185873">
    <property type="component" value="Unassembled WGS sequence"/>
</dbReference>
<comment type="caution">
    <text evidence="1">The sequence shown here is derived from an EMBL/GenBank/DDBJ whole genome shotgun (WGS) entry which is preliminary data.</text>
</comment>
<evidence type="ECO:0000313" key="2">
    <source>
        <dbReference type="Proteomes" id="UP001185873"/>
    </source>
</evidence>
<accession>A0AAE4U4C2</accession>
<sequence length="49" mass="4734">MPDFSAISAALTAVKNLLDGITGMTGSLAGDGLDTVLGSLGEAAPEATL</sequence>
<reference evidence="1" key="1">
    <citation type="submission" date="2023-10" db="EMBL/GenBank/DDBJ databases">
        <title>Development of a sustainable strategy for remediation of hydrocarbon-contaminated territories based on the waste exchange concept.</title>
        <authorList>
            <person name="Krivoruchko A."/>
        </authorList>
    </citation>
    <scope>NUCLEOTIDE SEQUENCE</scope>
    <source>
        <strain evidence="1">IEGM 1175</strain>
    </source>
</reference>
<protein>
    <submittedName>
        <fullName evidence="1">Uncharacterized protein</fullName>
    </submittedName>
</protein>
<name>A0AAE4U4C2_9ACTN</name>
<gene>
    <name evidence="1" type="ORF">R3P82_06455</name>
</gene>
<evidence type="ECO:0000313" key="1">
    <source>
        <dbReference type="EMBL" id="MDV6298752.1"/>
    </source>
</evidence>
<dbReference type="AlphaFoldDB" id="A0AAE4U4C2"/>
<proteinExistence type="predicted"/>